<keyword evidence="11 12" id="KW-0119">Carbohydrate metabolism</keyword>
<dbReference type="Proteomes" id="UP000014500">
    <property type="component" value="Unassembled WGS sequence"/>
</dbReference>
<dbReference type="InterPro" id="IPR005849">
    <property type="entry name" value="GalP_Utransf_N"/>
</dbReference>
<dbReference type="GO" id="GO:0005737">
    <property type="term" value="C:cytoplasm"/>
    <property type="evidence" value="ECO:0007669"/>
    <property type="project" value="TreeGrafter"/>
</dbReference>
<dbReference type="HOGENOM" id="CLU_294995_0_0_1"/>
<feature type="compositionally biased region" description="Basic and acidic residues" evidence="13">
    <location>
        <begin position="537"/>
        <end position="553"/>
    </location>
</feature>
<dbReference type="InterPro" id="IPR019779">
    <property type="entry name" value="GalP_UDPtransf1_His-AS"/>
</dbReference>
<evidence type="ECO:0000256" key="12">
    <source>
        <dbReference type="RuleBase" id="RU000506"/>
    </source>
</evidence>
<proteinExistence type="inferred from homology"/>
<reference evidence="15" key="2">
    <citation type="submission" date="2015-02" db="UniProtKB">
        <authorList>
            <consortium name="EnsemblMetazoa"/>
        </authorList>
    </citation>
    <scope>IDENTIFICATION</scope>
</reference>
<dbReference type="InterPro" id="IPR005850">
    <property type="entry name" value="GalP_Utransf_C"/>
</dbReference>
<dbReference type="FunFam" id="3.30.428.10:FF:000001">
    <property type="entry name" value="Galactose-1-phosphate uridylyltransferase"/>
    <property type="match status" value="1"/>
</dbReference>
<dbReference type="eggNOG" id="KOG1089">
    <property type="taxonomic scope" value="Eukaryota"/>
</dbReference>
<dbReference type="PhylomeDB" id="T1IWR3"/>
<dbReference type="CDD" id="cd14537">
    <property type="entry name" value="PTP-MTMR10-like"/>
    <property type="match status" value="1"/>
</dbReference>
<feature type="region of interest" description="Disordered" evidence="13">
    <location>
        <begin position="720"/>
        <end position="746"/>
    </location>
</feature>
<evidence type="ECO:0000256" key="6">
    <source>
        <dbReference type="ARBA" id="ARBA00022679"/>
    </source>
</evidence>
<dbReference type="EnsemblMetazoa" id="SMAR005637-RA">
    <property type="protein sequence ID" value="SMAR005637-PA"/>
    <property type="gene ID" value="SMAR005637"/>
</dbReference>
<dbReference type="NCBIfam" id="TIGR00209">
    <property type="entry name" value="galT_1"/>
    <property type="match status" value="1"/>
</dbReference>
<dbReference type="SUPFAM" id="SSF52799">
    <property type="entry name" value="(Phosphotyrosine protein) phosphatases II"/>
    <property type="match status" value="1"/>
</dbReference>
<evidence type="ECO:0000256" key="5">
    <source>
        <dbReference type="ARBA" id="ARBA00010951"/>
    </source>
</evidence>
<organism evidence="15 16">
    <name type="scientific">Strigamia maritima</name>
    <name type="common">European centipede</name>
    <name type="synonym">Geophilus maritimus</name>
    <dbReference type="NCBI Taxonomy" id="126957"/>
    <lineage>
        <taxon>Eukaryota</taxon>
        <taxon>Metazoa</taxon>
        <taxon>Ecdysozoa</taxon>
        <taxon>Arthropoda</taxon>
        <taxon>Myriapoda</taxon>
        <taxon>Chilopoda</taxon>
        <taxon>Pleurostigmophora</taxon>
        <taxon>Geophilomorpha</taxon>
        <taxon>Linotaeniidae</taxon>
        <taxon>Strigamia</taxon>
    </lineage>
</organism>
<dbReference type="NCBIfam" id="NF008724">
    <property type="entry name" value="PRK11720.1"/>
    <property type="match status" value="1"/>
</dbReference>
<dbReference type="Gene3D" id="3.30.428.10">
    <property type="entry name" value="HIT-like"/>
    <property type="match status" value="2"/>
</dbReference>
<comment type="similarity">
    <text evidence="4">Belongs to the protein-tyrosine phosphatase family. Non-receptor class myotubularin subfamily.</text>
</comment>
<dbReference type="eggNOG" id="KOG2958">
    <property type="taxonomic scope" value="Eukaryota"/>
</dbReference>
<evidence type="ECO:0000256" key="13">
    <source>
        <dbReference type="SAM" id="MobiDB-lite"/>
    </source>
</evidence>
<dbReference type="GO" id="GO:0008108">
    <property type="term" value="F:UDP-glucose:hexose-1-phosphate uridylyltransferase activity"/>
    <property type="evidence" value="ECO:0007669"/>
    <property type="project" value="UniProtKB-EC"/>
</dbReference>
<dbReference type="InterPro" id="IPR022587">
    <property type="entry name" value="MTMR12-like_C"/>
</dbReference>
<dbReference type="SUPFAM" id="SSF54197">
    <property type="entry name" value="HIT-like"/>
    <property type="match status" value="2"/>
</dbReference>
<comment type="similarity">
    <text evidence="5 12">Belongs to the galactose-1-phosphate uridylyltransferase type 1 family.</text>
</comment>
<comment type="pathway">
    <text evidence="3 12">Carbohydrate metabolism; galactose metabolism.</text>
</comment>
<evidence type="ECO:0000256" key="2">
    <source>
        <dbReference type="ARBA" id="ARBA00001947"/>
    </source>
</evidence>
<keyword evidence="6 12" id="KW-0808">Transferase</keyword>
<dbReference type="CDD" id="cd00608">
    <property type="entry name" value="GalT"/>
    <property type="match status" value="1"/>
</dbReference>
<dbReference type="OMA" id="SVPQDRF"/>
<dbReference type="PROSITE" id="PS51339">
    <property type="entry name" value="PPASE_MYOTUBULARIN"/>
    <property type="match status" value="1"/>
</dbReference>
<dbReference type="InterPro" id="IPR001937">
    <property type="entry name" value="GalP_UDPtransf1"/>
</dbReference>
<dbReference type="GO" id="GO:0008270">
    <property type="term" value="F:zinc ion binding"/>
    <property type="evidence" value="ECO:0007669"/>
    <property type="project" value="InterPro"/>
</dbReference>
<feature type="region of interest" description="Disordered" evidence="13">
    <location>
        <begin position="535"/>
        <end position="556"/>
    </location>
</feature>
<evidence type="ECO:0000256" key="1">
    <source>
        <dbReference type="ARBA" id="ARBA00001107"/>
    </source>
</evidence>
<dbReference type="EC" id="2.7.7.12" evidence="12"/>
<comment type="catalytic activity">
    <reaction evidence="1 12">
        <text>alpha-D-galactose 1-phosphate + UDP-alpha-D-glucose = alpha-D-glucose 1-phosphate + UDP-alpha-D-galactose</text>
        <dbReference type="Rhea" id="RHEA:13989"/>
        <dbReference type="ChEBI" id="CHEBI:58336"/>
        <dbReference type="ChEBI" id="CHEBI:58601"/>
        <dbReference type="ChEBI" id="CHEBI:58885"/>
        <dbReference type="ChEBI" id="CHEBI:66914"/>
        <dbReference type="EC" id="2.7.7.12"/>
    </reaction>
</comment>
<dbReference type="PANTHER" id="PTHR11943:SF1">
    <property type="entry name" value="GALACTOSE-1-PHOSPHATE URIDYLYLTRANSFERASE"/>
    <property type="match status" value="1"/>
</dbReference>
<keyword evidence="7 12" id="KW-0548">Nucleotidyltransferase</keyword>
<dbReference type="InterPro" id="IPR029021">
    <property type="entry name" value="Prot-tyrosine_phosphatase-like"/>
</dbReference>
<evidence type="ECO:0000256" key="4">
    <source>
        <dbReference type="ARBA" id="ARBA00007471"/>
    </source>
</evidence>
<evidence type="ECO:0000313" key="16">
    <source>
        <dbReference type="Proteomes" id="UP000014500"/>
    </source>
</evidence>
<evidence type="ECO:0000256" key="7">
    <source>
        <dbReference type="ARBA" id="ARBA00022695"/>
    </source>
</evidence>
<dbReference type="InterPro" id="IPR011993">
    <property type="entry name" value="PH-like_dom_sf"/>
</dbReference>
<evidence type="ECO:0000256" key="3">
    <source>
        <dbReference type="ARBA" id="ARBA00004947"/>
    </source>
</evidence>
<keyword evidence="16" id="KW-1185">Reference proteome</keyword>
<feature type="domain" description="Myotubularin phosphatase" evidence="14">
    <location>
        <begin position="194"/>
        <end position="609"/>
    </location>
</feature>
<evidence type="ECO:0000313" key="15">
    <source>
        <dbReference type="EnsemblMetazoa" id="SMAR005637-PA"/>
    </source>
</evidence>
<dbReference type="FunFam" id="3.30.428.10:FF:000002">
    <property type="entry name" value="Galactose-1-phosphate uridylyltransferase"/>
    <property type="match status" value="1"/>
</dbReference>
<dbReference type="Gene3D" id="2.30.29.30">
    <property type="entry name" value="Pleckstrin-homology domain (PH domain)/Phosphotyrosine-binding domain (PTB)"/>
    <property type="match status" value="1"/>
</dbReference>
<dbReference type="Pfam" id="PF01087">
    <property type="entry name" value="GalP_UDP_transf"/>
    <property type="match status" value="1"/>
</dbReference>
<dbReference type="PANTHER" id="PTHR11943">
    <property type="entry name" value="GALACTOSE-1-PHOSPHATE URIDYLYLTRANSFERASE"/>
    <property type="match status" value="1"/>
</dbReference>
<name>T1IWR3_STRMM</name>
<dbReference type="GO" id="GO:0033499">
    <property type="term" value="P:galactose catabolic process via UDP-galactose, Leloir pathway"/>
    <property type="evidence" value="ECO:0007669"/>
    <property type="project" value="TreeGrafter"/>
</dbReference>
<dbReference type="Pfam" id="PF02744">
    <property type="entry name" value="GalP_UDP_tr_C"/>
    <property type="match status" value="1"/>
</dbReference>
<dbReference type="UniPathway" id="UPA00214"/>
<evidence type="ECO:0000256" key="11">
    <source>
        <dbReference type="ARBA" id="ARBA00023277"/>
    </source>
</evidence>
<keyword evidence="9" id="KW-0862">Zinc</keyword>
<dbReference type="PROSITE" id="PS00117">
    <property type="entry name" value="GAL_P_UDP_TRANSF_I"/>
    <property type="match status" value="1"/>
</dbReference>
<evidence type="ECO:0000256" key="10">
    <source>
        <dbReference type="ARBA" id="ARBA00023144"/>
    </source>
</evidence>
<reference evidence="16" key="1">
    <citation type="submission" date="2011-05" db="EMBL/GenBank/DDBJ databases">
        <authorList>
            <person name="Richards S.R."/>
            <person name="Qu J."/>
            <person name="Jiang H."/>
            <person name="Jhangiani S.N."/>
            <person name="Agravi P."/>
            <person name="Goodspeed R."/>
            <person name="Gross S."/>
            <person name="Mandapat C."/>
            <person name="Jackson L."/>
            <person name="Mathew T."/>
            <person name="Pu L."/>
            <person name="Thornton R."/>
            <person name="Saada N."/>
            <person name="Wilczek-Boney K.B."/>
            <person name="Lee S."/>
            <person name="Kovar C."/>
            <person name="Wu Y."/>
            <person name="Scherer S.E."/>
            <person name="Worley K.C."/>
            <person name="Muzny D.M."/>
            <person name="Gibbs R."/>
        </authorList>
    </citation>
    <scope>NUCLEOTIDE SEQUENCE</scope>
    <source>
        <strain evidence="16">Brora</strain>
    </source>
</reference>
<evidence type="ECO:0000256" key="8">
    <source>
        <dbReference type="ARBA" id="ARBA00022723"/>
    </source>
</evidence>
<protein>
    <recommendedName>
        <fullName evidence="12">Galactose-1-phosphate uridylyltransferase</fullName>
        <ecNumber evidence="12">2.7.7.12</ecNumber>
    </recommendedName>
</protein>
<comment type="cofactor">
    <cofactor evidence="2">
        <name>Zn(2+)</name>
        <dbReference type="ChEBI" id="CHEBI:29105"/>
    </cofactor>
</comment>
<keyword evidence="8 12" id="KW-0479">Metal-binding</keyword>
<evidence type="ECO:0000259" key="14">
    <source>
        <dbReference type="PROSITE" id="PS51339"/>
    </source>
</evidence>
<dbReference type="Pfam" id="PF06602">
    <property type="entry name" value="Myotub-related"/>
    <property type="match status" value="2"/>
</dbReference>
<evidence type="ECO:0000256" key="9">
    <source>
        <dbReference type="ARBA" id="ARBA00022833"/>
    </source>
</evidence>
<dbReference type="Pfam" id="PF12578">
    <property type="entry name" value="3-PAP"/>
    <property type="match status" value="1"/>
</dbReference>
<dbReference type="AlphaFoldDB" id="T1IWR3"/>
<dbReference type="EMBL" id="JH431629">
    <property type="status" value="NOT_ANNOTATED_CDS"/>
    <property type="molecule type" value="Genomic_DNA"/>
</dbReference>
<dbReference type="InterPro" id="IPR010569">
    <property type="entry name" value="Myotubularin-like_Pase_dom"/>
</dbReference>
<sequence length="1027" mass="118339">MSSFKAYIDVRDYDTQYDPDEVDAGEFNAKSEIRLLPGEAIISSAEQVLKFATLSERQGLSGALFVTNFKISFVTADKSSFRLVDRSVRNKILDECDICLANVDTVYHVQDSNNRKKKLPPAGNIHTKIQSIEIHCKDFRVHTFSFKFTPKPQEKAVVNIVNALLHHSFPLKPQLLFVFDYRGPVSKVDGTPLFLVASDWHHEIKRLGCDKKWRISHVNENFMMSRSLPETFVVPGQLLDEQIYKASHHFKDNRVPVWSWSLPDGCAVVRSAGIHPGITDSRAMAVMLDVIRSTHPLKKFPHIVDLDSLLPNLKDIQQSYMKLKDLCVSDTTTQFWEQDVRYFSLLENTKWLSTVATCLSISKELALFVYQSQSIVFLQEQDGRDLSCLVSSLIQIILDSHYRTTSGFQSLIQKEWIAMGHPFCDRLHHTSRLENEECPLFLLFLDCVWQMLQQFPSSFQFTETYLTSLWDAAHLTVFDTFLFNCSRDLWLANKDTQKPLPPRSVWDWKRLYADEEKALFENPLYAVKNAKKKSKTNTKDLTNRPKSEFRQSSDDEDFDLFDKSSKSAPKKKSMSHVLSDSALNHKKPACQVLPVKADIYALNLWNYCYLRWNPLVQIFGGGSPVVYMERCQLVKDIVSLHNKVLRLSDETQSPLGSVEGLAFSLLPRAANPKLELTSAYPYSPGNTPTMFDQQHLRYNPLKDQWILVSPHRLQRPWMGQTEEPSEQGHNNFDVNNPLRPGAVRGNGKTNPLYEHTYVFDNDFPALLETNPGPGPGLATDSSEHPLLKCASARGICRVMCFHPLSSMTLPLMTLKEIIHVIDKWADQMKDLGEKYTWVQIFENRGDVMGCSNPHPHCQIWASSFLPDEPRIKDKMQLEYYRKHGRPLLLDYIEIELKKKDRIVAENEHWLILVPYWATWPFETMLLPKRHVLRLQDLKREEKESLAAAMKLLLTKYDNLFQVSFPYSMGWHGAPTGDYFEEDNQHWQLHALYFPPLLRSANVKKFMVGYEMLAQVQRDLTPETVRCC</sequence>
<dbReference type="STRING" id="126957.T1IWR3"/>
<accession>T1IWR3</accession>
<dbReference type="InterPro" id="IPR036265">
    <property type="entry name" value="HIT-like_sf"/>
</dbReference>
<dbReference type="SUPFAM" id="SSF50729">
    <property type="entry name" value="PH domain-like"/>
    <property type="match status" value="1"/>
</dbReference>
<keyword evidence="10 12" id="KW-0299">Galactose metabolism</keyword>